<evidence type="ECO:0000313" key="1">
    <source>
        <dbReference type="EMBL" id="GAA0035413.1"/>
    </source>
</evidence>
<organism evidence="1 2">
    <name type="scientific">Brevibacterium metallidurans</name>
    <dbReference type="NCBI Taxonomy" id="1482676"/>
    <lineage>
        <taxon>Bacteria</taxon>
        <taxon>Bacillati</taxon>
        <taxon>Actinomycetota</taxon>
        <taxon>Actinomycetes</taxon>
        <taxon>Micrococcales</taxon>
        <taxon>Brevibacteriaceae</taxon>
        <taxon>Brevibacterium</taxon>
    </lineage>
</organism>
<reference evidence="1 2" key="1">
    <citation type="submission" date="2024-01" db="EMBL/GenBank/DDBJ databases">
        <title>Characterization of antibiotic resistant novel bacterial strains and their environmental applications.</title>
        <authorList>
            <person name="Manzoor S."/>
            <person name="Abbas S."/>
            <person name="Arshad M."/>
            <person name="Ahmed I."/>
        </authorList>
    </citation>
    <scope>NUCLEOTIDE SEQUENCE [LARGE SCALE GENOMIC DNA]</scope>
    <source>
        <strain evidence="1 2">NCCP-602</strain>
    </source>
</reference>
<dbReference type="InterPro" id="IPR010179">
    <property type="entry name" value="CRISPR-assoc_prot_Cse3"/>
</dbReference>
<dbReference type="SUPFAM" id="SSF117987">
    <property type="entry name" value="CRISPR-associated protein"/>
    <property type="match status" value="2"/>
</dbReference>
<proteinExistence type="predicted"/>
<dbReference type="Gene3D" id="3.30.70.1200">
    <property type="entry name" value="Crispr-associated protein, domain 1"/>
    <property type="match status" value="1"/>
</dbReference>
<dbReference type="RefSeq" id="WP_339392306.1">
    <property type="nucleotide sequence ID" value="NZ_BAAAAF010000004.1"/>
</dbReference>
<dbReference type="Proteomes" id="UP001498238">
    <property type="component" value="Unassembled WGS sequence"/>
</dbReference>
<dbReference type="SMART" id="SM01101">
    <property type="entry name" value="CRISPR_assoc"/>
    <property type="match status" value="1"/>
</dbReference>
<dbReference type="CDD" id="cd09727">
    <property type="entry name" value="Cas6_I-E"/>
    <property type="match status" value="1"/>
</dbReference>
<comment type="caution">
    <text evidence="1">The sequence shown here is derived from an EMBL/GenBank/DDBJ whole genome shotgun (WGS) entry which is preliminary data.</text>
</comment>
<dbReference type="NCBIfam" id="TIGR01907">
    <property type="entry name" value="casE_Cse3"/>
    <property type="match status" value="1"/>
</dbReference>
<dbReference type="Gene3D" id="3.30.70.1210">
    <property type="entry name" value="Crispr-associated protein, domain 2"/>
    <property type="match status" value="1"/>
</dbReference>
<gene>
    <name evidence="1" type="primary">cas6e</name>
    <name evidence="1" type="ORF">NCCP602_13740</name>
</gene>
<dbReference type="EMBL" id="BAAAAF010000004">
    <property type="protein sequence ID" value="GAA0035413.1"/>
    <property type="molecule type" value="Genomic_DNA"/>
</dbReference>
<sequence length="242" mass="26733">MFLSKCEINAARRGARHLLGSPQMMHAAVEASFPSNVQTAEEGPPPRRLWRIDRGTPNPVLYVVSDSAPDFTHIEEQAGWPTQPSWGVADYAPLLDGLTEGQQWEFRLTANPVHSVRQGEGLRGKRFAHVTVAQQERWLSERAEKLGVAFDVGVSEDTNPEGPVESEPVSFRVEERQLMKFRKKDRSVTIRKVRFDGALRVTDPGLLRSALVGGIGPAKAYGCGLLTLVPPAPQIAREADFD</sequence>
<protein>
    <submittedName>
        <fullName evidence="1">Type I-E CRISPR-associated protein Cas6/Cse3/CasE</fullName>
    </submittedName>
</protein>
<evidence type="ECO:0000313" key="2">
    <source>
        <dbReference type="Proteomes" id="UP001498238"/>
    </source>
</evidence>
<dbReference type="Pfam" id="PF08798">
    <property type="entry name" value="CRISPR_assoc"/>
    <property type="match status" value="1"/>
</dbReference>
<accession>A0ABN0SLZ3</accession>
<name>A0ABN0SLZ3_9MICO</name>
<keyword evidence="2" id="KW-1185">Reference proteome</keyword>